<feature type="region of interest" description="Disordered" evidence="1">
    <location>
        <begin position="1"/>
        <end position="29"/>
    </location>
</feature>
<dbReference type="EMBL" id="CAFBMK010000048">
    <property type="protein sequence ID" value="CAB4909291.1"/>
    <property type="molecule type" value="Genomic_DNA"/>
</dbReference>
<proteinExistence type="predicted"/>
<name>A0A6J7GLV5_9ZZZZ</name>
<feature type="compositionally biased region" description="Basic and acidic residues" evidence="1">
    <location>
        <begin position="74"/>
        <end position="84"/>
    </location>
</feature>
<evidence type="ECO:0000256" key="1">
    <source>
        <dbReference type="SAM" id="MobiDB-lite"/>
    </source>
</evidence>
<sequence>MSSWRPKALTPGRSAPPAPHDPAREEQQLEELLHGIDAAQRQIDGVLSVLHDLAISVRDRPRRGLPQGPGGSSRPERADGDRRGATNGMRGWGH</sequence>
<reference evidence="2" key="1">
    <citation type="submission" date="2020-05" db="EMBL/GenBank/DDBJ databases">
        <authorList>
            <person name="Chiriac C."/>
            <person name="Salcher M."/>
            <person name="Ghai R."/>
            <person name="Kavagutti S V."/>
        </authorList>
    </citation>
    <scope>NUCLEOTIDE SEQUENCE</scope>
</reference>
<gene>
    <name evidence="2" type="ORF">UFOPK3564_01115</name>
</gene>
<feature type="region of interest" description="Disordered" evidence="1">
    <location>
        <begin position="57"/>
        <end position="94"/>
    </location>
</feature>
<accession>A0A6J7GLV5</accession>
<protein>
    <submittedName>
        <fullName evidence="2">Unannotated protein</fullName>
    </submittedName>
</protein>
<evidence type="ECO:0000313" key="2">
    <source>
        <dbReference type="EMBL" id="CAB4909291.1"/>
    </source>
</evidence>
<dbReference type="AlphaFoldDB" id="A0A6J7GLV5"/>
<organism evidence="2">
    <name type="scientific">freshwater metagenome</name>
    <dbReference type="NCBI Taxonomy" id="449393"/>
    <lineage>
        <taxon>unclassified sequences</taxon>
        <taxon>metagenomes</taxon>
        <taxon>ecological metagenomes</taxon>
    </lineage>
</organism>